<feature type="region of interest" description="Disordered" evidence="10">
    <location>
        <begin position="1"/>
        <end position="46"/>
    </location>
</feature>
<evidence type="ECO:0000256" key="10">
    <source>
        <dbReference type="SAM" id="MobiDB-lite"/>
    </source>
</evidence>
<comment type="PTM">
    <text evidence="9">Carbamylation allows a single lysine to coordinate two divalent metal cations.</text>
</comment>
<dbReference type="EMBL" id="HBFC01008982">
    <property type="protein sequence ID" value="CAD8702492.1"/>
    <property type="molecule type" value="Transcribed_RNA"/>
</dbReference>
<name>A0A7S0SF00_9CHLO</name>
<evidence type="ECO:0000256" key="4">
    <source>
        <dbReference type="ARBA" id="ARBA00022723"/>
    </source>
</evidence>
<dbReference type="SUPFAM" id="SSF51338">
    <property type="entry name" value="Composite domain of metallo-dependent hydrolases"/>
    <property type="match status" value="2"/>
</dbReference>
<evidence type="ECO:0000256" key="6">
    <source>
        <dbReference type="ARBA" id="ARBA00022833"/>
    </source>
</evidence>
<keyword evidence="4" id="KW-0479">Metal-binding</keyword>
<keyword evidence="6" id="KW-0862">Zinc</keyword>
<dbReference type="AlphaFoldDB" id="A0A7S0SF00"/>
<comment type="cofactor">
    <cofactor evidence="1">
        <name>Zn(2+)</name>
        <dbReference type="ChEBI" id="CHEBI:29105"/>
    </cofactor>
</comment>
<proteinExistence type="inferred from homology"/>
<evidence type="ECO:0000313" key="12">
    <source>
        <dbReference type="EMBL" id="CAD8702492.1"/>
    </source>
</evidence>
<dbReference type="Gene3D" id="2.30.40.10">
    <property type="entry name" value="Urease, subunit C, domain 1"/>
    <property type="match status" value="1"/>
</dbReference>
<dbReference type="CDD" id="cd01314">
    <property type="entry name" value="D-HYD"/>
    <property type="match status" value="1"/>
</dbReference>
<reference evidence="12" key="1">
    <citation type="submission" date="2021-01" db="EMBL/GenBank/DDBJ databases">
        <authorList>
            <person name="Corre E."/>
            <person name="Pelletier E."/>
            <person name="Niang G."/>
            <person name="Scheremetjew M."/>
            <person name="Finn R."/>
            <person name="Kale V."/>
            <person name="Holt S."/>
            <person name="Cochrane G."/>
            <person name="Meng A."/>
            <person name="Brown T."/>
            <person name="Cohen L."/>
        </authorList>
    </citation>
    <scope>NUCLEOTIDE SEQUENCE</scope>
    <source>
        <strain evidence="12">SL-175</strain>
    </source>
</reference>
<evidence type="ECO:0000256" key="5">
    <source>
        <dbReference type="ARBA" id="ARBA00022801"/>
    </source>
</evidence>
<feature type="modified residue" description="N6-carboxylysine" evidence="9">
    <location>
        <position position="213"/>
    </location>
</feature>
<evidence type="ECO:0000256" key="2">
    <source>
        <dbReference type="ARBA" id="ARBA00008829"/>
    </source>
</evidence>
<dbReference type="PANTHER" id="PTHR11647">
    <property type="entry name" value="HYDRANTOINASE/DIHYDROPYRIMIDINASE FAMILY MEMBER"/>
    <property type="match status" value="1"/>
</dbReference>
<dbReference type="NCBIfam" id="TIGR02033">
    <property type="entry name" value="D-hydantoinase"/>
    <property type="match status" value="1"/>
</dbReference>
<dbReference type="EC" id="3.5.2.2" evidence="8"/>
<sequence>MLAVHTSATTLRLSPCRSHGTATASRAPLGLDISQRRRPQRRVGSRTAGVIVPRAGGDAVVITGGTVVTHDGERAADVLCVDGRIAAVVDRGAGPAGVDVPAGARVIDADGLLVMPGGIDPHTHMELPFMGTVASEDFFTGTSAAAAGGTTCIIDFVIPAPRQNLLEAYHTWRGWAAKSAVDYSFHVAVTWWDQSVHDDMGTLSRDFGVNSFKHFMAYKNAIMCDDETLVKSFARCNELGAIPTVHAENGELVFQLQQQMFDAGITGPEAHPLSRPPEVEGEAANSAIRIAEVLGVPLYLVHTSCEQALEAVTRARVGGQRVFAEVLAQHLVIDDSVYRHPDWSFAAHHVMSPPFRPKENQKLLWRGLQSGLIQTTATDHCCFCTNQKAAGAEDFRKIPNGTGGVEDRMSVLWSHGVETGKLTPSEFVAVTSTNAAKIFNIFPQKGAVVAGADADLVVWDPRATRVISAATHHQNIDFNVYEGMEVTGIPVFTLSRGVVVYDNGELNTVRGAGRYVDRPCYPSYWKSQARRNSLATPEKVERAPYSGPVA</sequence>
<evidence type="ECO:0000256" key="8">
    <source>
        <dbReference type="ARBA" id="ARBA00039113"/>
    </source>
</evidence>
<dbReference type="InterPro" id="IPR011059">
    <property type="entry name" value="Metal-dep_hydrolase_composite"/>
</dbReference>
<dbReference type="FunFam" id="3.20.20.140:FF:000001">
    <property type="entry name" value="Dihydropyrimidinase like 3"/>
    <property type="match status" value="1"/>
</dbReference>
<dbReference type="Gene3D" id="3.20.20.140">
    <property type="entry name" value="Metal-dependent hydrolases"/>
    <property type="match status" value="1"/>
</dbReference>
<dbReference type="GO" id="GO:0005829">
    <property type="term" value="C:cytosol"/>
    <property type="evidence" value="ECO:0007669"/>
    <property type="project" value="TreeGrafter"/>
</dbReference>
<evidence type="ECO:0000256" key="9">
    <source>
        <dbReference type="PIRSR" id="PIRSR611778-50"/>
    </source>
</evidence>
<feature type="domain" description="Amidohydrolase-related" evidence="11">
    <location>
        <begin position="113"/>
        <end position="480"/>
    </location>
</feature>
<comment type="similarity">
    <text evidence="2">Belongs to the metallo-dependent hydrolases superfamily. Hydantoinase/dihydropyrimidinase family.</text>
</comment>
<keyword evidence="5" id="KW-0378">Hydrolase</keyword>
<dbReference type="Pfam" id="PF01979">
    <property type="entry name" value="Amidohydro_1"/>
    <property type="match status" value="1"/>
</dbReference>
<feature type="compositionally biased region" description="Polar residues" evidence="10">
    <location>
        <begin position="1"/>
        <end position="12"/>
    </location>
</feature>
<gene>
    <name evidence="12" type="ORF">MANT1106_LOCUS5174</name>
</gene>
<accession>A0A7S0SF00</accession>
<dbReference type="InterPro" id="IPR050378">
    <property type="entry name" value="Metallo-dep_Hydrolases_sf"/>
</dbReference>
<organism evidence="12">
    <name type="scientific">Mantoniella antarctica</name>
    <dbReference type="NCBI Taxonomy" id="81844"/>
    <lineage>
        <taxon>Eukaryota</taxon>
        <taxon>Viridiplantae</taxon>
        <taxon>Chlorophyta</taxon>
        <taxon>Mamiellophyceae</taxon>
        <taxon>Mamiellales</taxon>
        <taxon>Mamiellaceae</taxon>
        <taxon>Mantoniella</taxon>
    </lineage>
</organism>
<comment type="catalytic activity">
    <reaction evidence="7">
        <text>5,6-dihydrouracil + H2O = 3-(carbamoylamino)propanoate + H(+)</text>
        <dbReference type="Rhea" id="RHEA:16121"/>
        <dbReference type="ChEBI" id="CHEBI:11892"/>
        <dbReference type="ChEBI" id="CHEBI:15377"/>
        <dbReference type="ChEBI" id="CHEBI:15378"/>
        <dbReference type="ChEBI" id="CHEBI:15901"/>
        <dbReference type="EC" id="3.5.2.2"/>
    </reaction>
</comment>
<evidence type="ECO:0000256" key="7">
    <source>
        <dbReference type="ARBA" id="ARBA00036696"/>
    </source>
</evidence>
<dbReference type="SUPFAM" id="SSF51556">
    <property type="entry name" value="Metallo-dependent hydrolases"/>
    <property type="match status" value="1"/>
</dbReference>
<dbReference type="InterPro" id="IPR032466">
    <property type="entry name" value="Metal_Hydrolase"/>
</dbReference>
<dbReference type="GO" id="GO:0046872">
    <property type="term" value="F:metal ion binding"/>
    <property type="evidence" value="ECO:0007669"/>
    <property type="project" value="UniProtKB-KW"/>
</dbReference>
<evidence type="ECO:0000256" key="3">
    <source>
        <dbReference type="ARBA" id="ARBA00011881"/>
    </source>
</evidence>
<dbReference type="InterPro" id="IPR011778">
    <property type="entry name" value="Hydantoinase/dihydroPyrase"/>
</dbReference>
<protein>
    <recommendedName>
        <fullName evidence="8">dihydropyrimidinase</fullName>
        <ecNumber evidence="8">3.5.2.2</ecNumber>
    </recommendedName>
</protein>
<comment type="subunit">
    <text evidence="3">Homotetramer.</text>
</comment>
<dbReference type="PANTHER" id="PTHR11647:SF1">
    <property type="entry name" value="COLLAPSIN RESPONSE MEDIATOR PROTEIN"/>
    <property type="match status" value="1"/>
</dbReference>
<evidence type="ECO:0000259" key="11">
    <source>
        <dbReference type="Pfam" id="PF01979"/>
    </source>
</evidence>
<evidence type="ECO:0000256" key="1">
    <source>
        <dbReference type="ARBA" id="ARBA00001947"/>
    </source>
</evidence>
<dbReference type="GO" id="GO:0004157">
    <property type="term" value="F:dihydropyrimidinase activity"/>
    <property type="evidence" value="ECO:0007669"/>
    <property type="project" value="UniProtKB-EC"/>
</dbReference>
<dbReference type="GO" id="GO:0006208">
    <property type="term" value="P:pyrimidine nucleobase catabolic process"/>
    <property type="evidence" value="ECO:0007669"/>
    <property type="project" value="UniProtKB-ARBA"/>
</dbReference>
<dbReference type="InterPro" id="IPR006680">
    <property type="entry name" value="Amidohydro-rel"/>
</dbReference>